<proteinExistence type="predicted"/>
<name>A0A364L7A7_TALAM</name>
<dbReference type="Pfam" id="PF23609">
    <property type="entry name" value="Beta-prop_EIPR1"/>
    <property type="match status" value="1"/>
</dbReference>
<keyword evidence="5" id="KW-0539">Nucleus</keyword>
<reference evidence="10 11" key="1">
    <citation type="journal article" date="2017" name="Biotechnol. Biofuels">
        <title>Differential beta-glucosidase expression as a function of carbon source availability in Talaromyces amestolkiae: a genomic and proteomic approach.</title>
        <authorList>
            <person name="de Eugenio L.I."/>
            <person name="Mendez-Liter J.A."/>
            <person name="Nieto-Dominguez M."/>
            <person name="Alonso L."/>
            <person name="Gil-Munoz J."/>
            <person name="Barriuso J."/>
            <person name="Prieto A."/>
            <person name="Martinez M.J."/>
        </authorList>
    </citation>
    <scope>NUCLEOTIDE SEQUENCE [LARGE SCALE GENOMIC DNA]</scope>
    <source>
        <strain evidence="10 11">CIB</strain>
    </source>
</reference>
<evidence type="ECO:0000313" key="11">
    <source>
        <dbReference type="Proteomes" id="UP000249363"/>
    </source>
</evidence>
<dbReference type="Pfam" id="PF00400">
    <property type="entry name" value="WD40"/>
    <property type="match status" value="3"/>
</dbReference>
<dbReference type="InterPro" id="IPR015943">
    <property type="entry name" value="WD40/YVTN_repeat-like_dom_sf"/>
</dbReference>
<keyword evidence="4" id="KW-0156">Chromatin regulator</keyword>
<dbReference type="Pfam" id="PF12265">
    <property type="entry name" value="CAF1C_H4-bd"/>
    <property type="match status" value="1"/>
</dbReference>
<evidence type="ECO:0000259" key="8">
    <source>
        <dbReference type="Pfam" id="PF12265"/>
    </source>
</evidence>
<evidence type="ECO:0000256" key="1">
    <source>
        <dbReference type="ARBA" id="ARBA00004123"/>
    </source>
</evidence>
<comment type="subcellular location">
    <subcellularLocation>
        <location evidence="1">Nucleus</location>
    </subcellularLocation>
</comment>
<feature type="repeat" description="WD" evidence="6">
    <location>
        <begin position="134"/>
        <end position="167"/>
    </location>
</feature>
<keyword evidence="3" id="KW-0677">Repeat</keyword>
<feature type="repeat" description="WD" evidence="6">
    <location>
        <begin position="326"/>
        <end position="368"/>
    </location>
</feature>
<dbReference type="PANTHER" id="PTHR22850">
    <property type="entry name" value="WD40 REPEAT FAMILY"/>
    <property type="match status" value="1"/>
</dbReference>
<dbReference type="STRING" id="1196081.A0A364L7A7"/>
<keyword evidence="11" id="KW-1185">Reference proteome</keyword>
<organism evidence="10 11">
    <name type="scientific">Talaromyces amestolkiae</name>
    <dbReference type="NCBI Taxonomy" id="1196081"/>
    <lineage>
        <taxon>Eukaryota</taxon>
        <taxon>Fungi</taxon>
        <taxon>Dikarya</taxon>
        <taxon>Ascomycota</taxon>
        <taxon>Pezizomycotina</taxon>
        <taxon>Eurotiomycetes</taxon>
        <taxon>Eurotiomycetidae</taxon>
        <taxon>Eurotiales</taxon>
        <taxon>Trichocomaceae</taxon>
        <taxon>Talaromyces</taxon>
        <taxon>Talaromyces sect. Talaromyces</taxon>
    </lineage>
</organism>
<evidence type="ECO:0000256" key="3">
    <source>
        <dbReference type="ARBA" id="ARBA00022737"/>
    </source>
</evidence>
<evidence type="ECO:0000313" key="10">
    <source>
        <dbReference type="EMBL" id="RAO71581.1"/>
    </source>
</evidence>
<dbReference type="InterPro" id="IPR022052">
    <property type="entry name" value="Histone-bd_RBBP4-like_N"/>
</dbReference>
<evidence type="ECO:0000256" key="5">
    <source>
        <dbReference type="ARBA" id="ARBA00023242"/>
    </source>
</evidence>
<comment type="caution">
    <text evidence="10">The sequence shown here is derived from an EMBL/GenBank/DDBJ whole genome shotgun (WGS) entry which is preliminary data.</text>
</comment>
<dbReference type="InterPro" id="IPR001680">
    <property type="entry name" value="WD40_rpt"/>
</dbReference>
<dbReference type="PROSITE" id="PS50082">
    <property type="entry name" value="WD_REPEATS_2"/>
    <property type="match status" value="4"/>
</dbReference>
<dbReference type="InterPro" id="IPR020472">
    <property type="entry name" value="WD40_PAC1"/>
</dbReference>
<dbReference type="InterPro" id="IPR050459">
    <property type="entry name" value="WD_repeat_RBAP46/RBAP48/MSI1"/>
</dbReference>
<dbReference type="InterPro" id="IPR036322">
    <property type="entry name" value="WD40_repeat_dom_sf"/>
</dbReference>
<dbReference type="InterPro" id="IPR019775">
    <property type="entry name" value="WD40_repeat_CS"/>
</dbReference>
<gene>
    <name evidence="10" type="ORF">BHQ10_007593</name>
</gene>
<feature type="repeat" description="WD" evidence="6">
    <location>
        <begin position="282"/>
        <end position="318"/>
    </location>
</feature>
<evidence type="ECO:0000256" key="7">
    <source>
        <dbReference type="SAM" id="MobiDB-lite"/>
    </source>
</evidence>
<keyword evidence="2 6" id="KW-0853">WD repeat</keyword>
<evidence type="ECO:0000256" key="2">
    <source>
        <dbReference type="ARBA" id="ARBA00022574"/>
    </source>
</evidence>
<feature type="region of interest" description="Disordered" evidence="7">
    <location>
        <begin position="1"/>
        <end position="21"/>
    </location>
</feature>
<dbReference type="CDD" id="cd00200">
    <property type="entry name" value="WD40"/>
    <property type="match status" value="1"/>
</dbReference>
<dbReference type="RefSeq" id="XP_040736096.1">
    <property type="nucleotide sequence ID" value="XM_040880305.1"/>
</dbReference>
<dbReference type="GO" id="GO:0006325">
    <property type="term" value="P:chromatin organization"/>
    <property type="evidence" value="ECO:0007669"/>
    <property type="project" value="UniProtKB-KW"/>
</dbReference>
<accession>A0A364L7A7</accession>
<dbReference type="OrthoDB" id="427795at2759"/>
<dbReference type="Gene3D" id="2.130.10.10">
    <property type="entry name" value="YVTN repeat-like/Quinoprotein amine dehydrogenase"/>
    <property type="match status" value="1"/>
</dbReference>
<dbReference type="SUPFAM" id="SSF50978">
    <property type="entry name" value="WD40 repeat-like"/>
    <property type="match status" value="1"/>
</dbReference>
<dbReference type="GeneID" id="63796808"/>
<protein>
    <submittedName>
        <fullName evidence="10">Uncharacterized protein</fullName>
    </submittedName>
</protein>
<dbReference type="SMART" id="SM00320">
    <property type="entry name" value="WD40"/>
    <property type="match status" value="6"/>
</dbReference>
<dbReference type="PROSITE" id="PS50294">
    <property type="entry name" value="WD_REPEATS_REGION"/>
    <property type="match status" value="3"/>
</dbReference>
<feature type="compositionally biased region" description="Acidic residues" evidence="7">
    <location>
        <begin position="1"/>
        <end position="19"/>
    </location>
</feature>
<dbReference type="PRINTS" id="PR00320">
    <property type="entry name" value="GPROTEINBRPT"/>
</dbReference>
<dbReference type="Proteomes" id="UP000249363">
    <property type="component" value="Unassembled WGS sequence"/>
</dbReference>
<sequence>MEPYDDGFIEEQEEQEEERNEEKIINEEYKTWKKNAPFLYDMILSTALEWPTLTTQWLPDKQEVPDKPYSTHRLLLGTHTSNDAPNYLQIAHVQLPNPNYPEAEDYDEERGEIGGYGGGSKKSAVEVKFNIVQKIDHKGEVNKARYQPQNPNIIATMCTDGRVMIWDRSKHPSMPTGTVNPQLELLGHTKEGFGLSWSPHAEGKLVTGSEDKTVRLWDMETYTKGNKAIKPTSTYTHHSSIVNDVQYHPLHSSLIGTVSDDITLQIIDIRESDTTKAAAVAEGQHRDAINAIAFNPAAETVLATGSADKSIGLWDLRNLKSKLHALECHTESVTSVSWHPFEESVLASASYDRKIMFWDLSRAGEEQTPEDAQDGPPELQVPVLSWLCIVVLIIIRLFMHGGHTNRISDFSWNLSDPWVLCSAAEDNLMQVWKVSDAIVGKDLGDVPTEELEA</sequence>
<dbReference type="AlphaFoldDB" id="A0A364L7A7"/>
<dbReference type="PROSITE" id="PS00678">
    <property type="entry name" value="WD_REPEATS_1"/>
    <property type="match status" value="3"/>
</dbReference>
<dbReference type="InterPro" id="IPR059104">
    <property type="entry name" value="Beta-prop_EIPR1-like"/>
</dbReference>
<feature type="repeat" description="WD" evidence="6">
    <location>
        <begin position="185"/>
        <end position="221"/>
    </location>
</feature>
<feature type="domain" description="EIPR1-like beta-propeller" evidence="9">
    <location>
        <begin position="226"/>
        <end position="358"/>
    </location>
</feature>
<dbReference type="EMBL" id="MIKG01000016">
    <property type="protein sequence ID" value="RAO71581.1"/>
    <property type="molecule type" value="Genomic_DNA"/>
</dbReference>
<feature type="domain" description="Histone-binding protein RBBP4-like N-terminal" evidence="8">
    <location>
        <begin position="27"/>
        <end position="97"/>
    </location>
</feature>
<dbReference type="GO" id="GO:0005634">
    <property type="term" value="C:nucleus"/>
    <property type="evidence" value="ECO:0007669"/>
    <property type="project" value="UniProtKB-SubCell"/>
</dbReference>
<evidence type="ECO:0000256" key="6">
    <source>
        <dbReference type="PROSITE-ProRule" id="PRU00221"/>
    </source>
</evidence>
<evidence type="ECO:0000259" key="9">
    <source>
        <dbReference type="Pfam" id="PF23609"/>
    </source>
</evidence>
<evidence type="ECO:0000256" key="4">
    <source>
        <dbReference type="ARBA" id="ARBA00022853"/>
    </source>
</evidence>